<dbReference type="AlphaFoldDB" id="A0A1S9DS76"/>
<evidence type="ECO:0000313" key="3">
    <source>
        <dbReference type="Proteomes" id="UP000190312"/>
    </source>
</evidence>
<name>A0A1S9DS76_ASPOZ</name>
<sequence>MKLSAILLTFFASAIMAAPVPDNSIHERGRITPSTPIEERKNEKGIAGGLVKERGLALKKPVVERARLTPSVPIEKRGEAWVKKPIAERGAAAGAGGWVEERGYGRPIAERGGLELGHPIEERGILVPSDGTVIHPDVVVGAGPH</sequence>
<evidence type="ECO:0000313" key="2">
    <source>
        <dbReference type="EMBL" id="OOO11932.1"/>
    </source>
</evidence>
<gene>
    <name evidence="2" type="ORF">OAory_01084020</name>
</gene>
<reference evidence="2 3" key="1">
    <citation type="submission" date="2016-10" db="EMBL/GenBank/DDBJ databases">
        <title>Genome sequencing of Aspergillus oryzae BCC7051.</title>
        <authorList>
            <person name="Thammarongtham C."/>
            <person name="Vorapreeda T."/>
            <person name="Nookaew I."/>
            <person name="Srisuk T."/>
            <person name="Land M."/>
            <person name="Jeennor S."/>
            <person name="Laoteng K."/>
        </authorList>
    </citation>
    <scope>NUCLEOTIDE SEQUENCE [LARGE SCALE GENOMIC DNA]</scope>
    <source>
        <strain evidence="2 3">BCC7051</strain>
    </source>
</reference>
<feature type="chain" id="PRO_5012074597" evidence="1">
    <location>
        <begin position="18"/>
        <end position="145"/>
    </location>
</feature>
<dbReference type="Proteomes" id="UP000190312">
    <property type="component" value="Unassembled WGS sequence"/>
</dbReference>
<comment type="caution">
    <text evidence="2">The sequence shown here is derived from an EMBL/GenBank/DDBJ whole genome shotgun (WGS) entry which is preliminary data.</text>
</comment>
<organism evidence="2 3">
    <name type="scientific">Aspergillus oryzae</name>
    <name type="common">Yellow koji mold</name>
    <dbReference type="NCBI Taxonomy" id="5062"/>
    <lineage>
        <taxon>Eukaryota</taxon>
        <taxon>Fungi</taxon>
        <taxon>Dikarya</taxon>
        <taxon>Ascomycota</taxon>
        <taxon>Pezizomycotina</taxon>
        <taxon>Eurotiomycetes</taxon>
        <taxon>Eurotiomycetidae</taxon>
        <taxon>Eurotiales</taxon>
        <taxon>Aspergillaceae</taxon>
        <taxon>Aspergillus</taxon>
        <taxon>Aspergillus subgen. Circumdati</taxon>
    </lineage>
</organism>
<proteinExistence type="predicted"/>
<accession>A0A1S9DS76</accession>
<keyword evidence="1" id="KW-0732">Signal</keyword>
<dbReference type="OrthoDB" id="10391095at2759"/>
<protein>
    <submittedName>
        <fullName evidence="2">Uncharacterized protein</fullName>
    </submittedName>
</protein>
<feature type="signal peptide" evidence="1">
    <location>
        <begin position="1"/>
        <end position="17"/>
    </location>
</feature>
<dbReference type="EMBL" id="MKZY01000003">
    <property type="protein sequence ID" value="OOO11932.1"/>
    <property type="molecule type" value="Genomic_DNA"/>
</dbReference>
<evidence type="ECO:0000256" key="1">
    <source>
        <dbReference type="SAM" id="SignalP"/>
    </source>
</evidence>